<dbReference type="EMBL" id="LR215973">
    <property type="protein sequence ID" value="VFA98222.1"/>
    <property type="molecule type" value="Genomic_DNA"/>
</dbReference>
<dbReference type="PANTHER" id="PTHR35335">
    <property type="entry name" value="UPF0716 PROTEIN FXSA"/>
    <property type="match status" value="1"/>
</dbReference>
<evidence type="ECO:0000313" key="3">
    <source>
        <dbReference type="Proteomes" id="UP000290439"/>
    </source>
</evidence>
<dbReference type="NCBIfam" id="NF008528">
    <property type="entry name" value="PRK11463.1-2"/>
    <property type="match status" value="1"/>
</dbReference>
<keyword evidence="1" id="KW-1133">Transmembrane helix</keyword>
<gene>
    <name evidence="2" type="ORF">NCTC10797_01988</name>
</gene>
<proteinExistence type="predicted"/>
<name>A0A4U8VXP7_9NOCA</name>
<feature type="transmembrane region" description="Helical" evidence="1">
    <location>
        <begin position="26"/>
        <end position="45"/>
    </location>
</feature>
<keyword evidence="1" id="KW-0812">Transmembrane</keyword>
<evidence type="ECO:0000256" key="1">
    <source>
        <dbReference type="SAM" id="Phobius"/>
    </source>
</evidence>
<evidence type="ECO:0000313" key="2">
    <source>
        <dbReference type="EMBL" id="VFA98222.1"/>
    </source>
</evidence>
<organism evidence="2 3">
    <name type="scientific">Nocardia cyriacigeorgica</name>
    <dbReference type="NCBI Taxonomy" id="135487"/>
    <lineage>
        <taxon>Bacteria</taxon>
        <taxon>Bacillati</taxon>
        <taxon>Actinomycetota</taxon>
        <taxon>Actinomycetes</taxon>
        <taxon>Mycobacteriales</taxon>
        <taxon>Nocardiaceae</taxon>
        <taxon>Nocardia</taxon>
    </lineage>
</organism>
<dbReference type="InterPro" id="IPR007313">
    <property type="entry name" value="FxsA"/>
</dbReference>
<feature type="transmembrane region" description="Helical" evidence="1">
    <location>
        <begin position="66"/>
        <end position="88"/>
    </location>
</feature>
<dbReference type="PANTHER" id="PTHR35335:SF1">
    <property type="entry name" value="UPF0716 PROTEIN FXSA"/>
    <property type="match status" value="1"/>
</dbReference>
<protein>
    <submittedName>
        <fullName evidence="2">Phage T7 F exclusion suppressor FxsA</fullName>
    </submittedName>
</protein>
<dbReference type="Proteomes" id="UP000290439">
    <property type="component" value="Chromosome"/>
</dbReference>
<reference evidence="2 3" key="1">
    <citation type="submission" date="2019-02" db="EMBL/GenBank/DDBJ databases">
        <authorList>
            <consortium name="Pathogen Informatics"/>
        </authorList>
    </citation>
    <scope>NUCLEOTIDE SEQUENCE [LARGE SCALE GENOMIC DNA]</scope>
    <source>
        <strain evidence="2 3">3012STDY6756504</strain>
    </source>
</reference>
<keyword evidence="1" id="KW-0472">Membrane</keyword>
<dbReference type="RefSeq" id="WP_130916897.1">
    <property type="nucleotide sequence ID" value="NZ_LR215973.1"/>
</dbReference>
<accession>A0A4U8VXP7</accession>
<dbReference type="GO" id="GO:0016020">
    <property type="term" value="C:membrane"/>
    <property type="evidence" value="ECO:0007669"/>
    <property type="project" value="InterPro"/>
</dbReference>
<sequence length="160" mass="16841">MPAVVFLAYLVVEIAAFVGVAQWIGVMPAILVLIACSAAGMLLIGSQGRRVFEQFRRAGRGEITPGTAVADGALVAAGSVLMFVPGLVTSVFGLLLLLPPTRALLRPLVAAVTARRMQRVAARMPYRGVVIDGDDVVDGIVVTEWYDDPRPGTRRAIGGA</sequence>
<dbReference type="Pfam" id="PF04186">
    <property type="entry name" value="FxsA"/>
    <property type="match status" value="1"/>
</dbReference>
<dbReference type="AlphaFoldDB" id="A0A4U8VXP7"/>